<keyword evidence="9" id="KW-0010">Activator</keyword>
<dbReference type="SUPFAM" id="SSF57667">
    <property type="entry name" value="beta-beta-alpha zinc fingers"/>
    <property type="match status" value="5"/>
</dbReference>
<name>A0A091CQS5_FUKDA</name>
<dbReference type="PROSITE" id="PS51810">
    <property type="entry name" value="ZF_CCHC_FOG"/>
    <property type="match status" value="5"/>
</dbReference>
<evidence type="ECO:0000256" key="13">
    <source>
        <dbReference type="SAM" id="MobiDB-lite"/>
    </source>
</evidence>
<evidence type="ECO:0000256" key="6">
    <source>
        <dbReference type="ARBA" id="ARBA00022833"/>
    </source>
</evidence>
<keyword evidence="4" id="KW-0677">Repeat</keyword>
<feature type="region of interest" description="Disordered" evidence="13">
    <location>
        <begin position="258"/>
        <end position="292"/>
    </location>
</feature>
<feature type="domain" description="CCHC FOG-type" evidence="15">
    <location>
        <begin position="1389"/>
        <end position="1422"/>
    </location>
</feature>
<dbReference type="PANTHER" id="PTHR12958:SF5">
    <property type="entry name" value="ZINC FINGER PROTEIN ZFPM2"/>
    <property type="match status" value="1"/>
</dbReference>
<comment type="subcellular location">
    <subcellularLocation>
        <location evidence="1">Nucleus</location>
    </subcellularLocation>
</comment>
<evidence type="ECO:0000313" key="17">
    <source>
        <dbReference type="Proteomes" id="UP000028990"/>
    </source>
</evidence>
<dbReference type="GO" id="GO:0030154">
    <property type="term" value="P:cell differentiation"/>
    <property type="evidence" value="ECO:0007669"/>
    <property type="project" value="UniProtKB-ARBA"/>
</dbReference>
<dbReference type="Pfam" id="PF25445">
    <property type="entry name" value="CCHC_ZFPM2"/>
    <property type="match status" value="1"/>
</dbReference>
<keyword evidence="2" id="KW-0678">Repressor</keyword>
<dbReference type="Gene3D" id="3.30.160.60">
    <property type="entry name" value="Classic Zinc Finger"/>
    <property type="match status" value="2"/>
</dbReference>
<feature type="domain" description="C2H2-type" evidence="14">
    <location>
        <begin position="654"/>
        <end position="676"/>
    </location>
</feature>
<evidence type="ECO:0000256" key="12">
    <source>
        <dbReference type="PROSITE-ProRule" id="PRU00042"/>
    </source>
</evidence>
<feature type="compositionally biased region" description="Polar residues" evidence="13">
    <location>
        <begin position="938"/>
        <end position="949"/>
    </location>
</feature>
<dbReference type="STRING" id="885580.ENSFDAP00000016748"/>
<feature type="domain" description="CCHC FOG-type" evidence="15">
    <location>
        <begin position="833"/>
        <end position="866"/>
    </location>
</feature>
<feature type="compositionally biased region" description="Basic and acidic residues" evidence="13">
    <location>
        <begin position="371"/>
        <end position="381"/>
    </location>
</feature>
<feature type="region of interest" description="Disordered" evidence="13">
    <location>
        <begin position="355"/>
        <end position="395"/>
    </location>
</feature>
<dbReference type="PANTHER" id="PTHR12958">
    <property type="entry name" value="FRIEND OF GATA2-RELATED"/>
    <property type="match status" value="1"/>
</dbReference>
<evidence type="ECO:0000259" key="14">
    <source>
        <dbReference type="PROSITE" id="PS50157"/>
    </source>
</evidence>
<dbReference type="InterPro" id="IPR013087">
    <property type="entry name" value="Znf_C2H2_type"/>
</dbReference>
<feature type="region of interest" description="Disordered" evidence="13">
    <location>
        <begin position="1327"/>
        <end position="1391"/>
    </location>
</feature>
<feature type="domain" description="CCHC FOG-type" evidence="15">
    <location>
        <begin position="535"/>
        <end position="568"/>
    </location>
</feature>
<keyword evidence="17" id="KW-1185">Reference proteome</keyword>
<feature type="region of interest" description="Disordered" evidence="13">
    <location>
        <begin position="1273"/>
        <end position="1313"/>
    </location>
</feature>
<evidence type="ECO:0000256" key="2">
    <source>
        <dbReference type="ARBA" id="ARBA00022491"/>
    </source>
</evidence>
<evidence type="ECO:0000256" key="4">
    <source>
        <dbReference type="ARBA" id="ARBA00022737"/>
    </source>
</evidence>
<evidence type="ECO:0000256" key="3">
    <source>
        <dbReference type="ARBA" id="ARBA00022723"/>
    </source>
</evidence>
<evidence type="ECO:0000256" key="1">
    <source>
        <dbReference type="ARBA" id="ARBA00004123"/>
    </source>
</evidence>
<evidence type="ECO:0000313" key="16">
    <source>
        <dbReference type="EMBL" id="KFO20063.1"/>
    </source>
</evidence>
<dbReference type="GO" id="GO:0045944">
    <property type="term" value="P:positive regulation of transcription by RNA polymerase II"/>
    <property type="evidence" value="ECO:0007669"/>
    <property type="project" value="TreeGrafter"/>
</dbReference>
<feature type="region of interest" description="Disordered" evidence="13">
    <location>
        <begin position="929"/>
        <end position="956"/>
    </location>
</feature>
<keyword evidence="11" id="KW-0539">Nucleus</keyword>
<feature type="compositionally biased region" description="Basic and acidic residues" evidence="13">
    <location>
        <begin position="1327"/>
        <end position="1338"/>
    </location>
</feature>
<dbReference type="GO" id="GO:0000122">
    <property type="term" value="P:negative regulation of transcription by RNA polymerase II"/>
    <property type="evidence" value="ECO:0007669"/>
    <property type="project" value="TreeGrafter"/>
</dbReference>
<keyword evidence="7" id="KW-0805">Transcription regulation</keyword>
<feature type="compositionally biased region" description="Polar residues" evidence="13">
    <location>
        <begin position="1291"/>
        <end position="1308"/>
    </location>
</feature>
<dbReference type="GO" id="GO:0003677">
    <property type="term" value="F:DNA binding"/>
    <property type="evidence" value="ECO:0007669"/>
    <property type="project" value="UniProtKB-KW"/>
</dbReference>
<dbReference type="GO" id="GO:0005634">
    <property type="term" value="C:nucleus"/>
    <property type="evidence" value="ECO:0007669"/>
    <property type="project" value="UniProtKB-SubCell"/>
</dbReference>
<proteinExistence type="predicted"/>
<dbReference type="InterPro" id="IPR039746">
    <property type="entry name" value="FOG"/>
</dbReference>
<feature type="domain" description="C2H2-type" evidence="14">
    <location>
        <begin position="587"/>
        <end position="616"/>
    </location>
</feature>
<keyword evidence="3" id="KW-0479">Metal-binding</keyword>
<evidence type="ECO:0000256" key="5">
    <source>
        <dbReference type="ARBA" id="ARBA00022771"/>
    </source>
</evidence>
<feature type="domain" description="CCHC FOG-type" evidence="15">
    <location>
        <begin position="972"/>
        <end position="1005"/>
    </location>
</feature>
<feature type="compositionally biased region" description="Polar residues" evidence="13">
    <location>
        <begin position="749"/>
        <end position="776"/>
    </location>
</feature>
<feature type="compositionally biased region" description="Basic residues" evidence="13">
    <location>
        <begin position="272"/>
        <end position="286"/>
    </location>
</feature>
<evidence type="ECO:0000256" key="7">
    <source>
        <dbReference type="ARBA" id="ARBA00023015"/>
    </source>
</evidence>
<keyword evidence="5 12" id="KW-0863">Zinc-finger</keyword>
<keyword evidence="10" id="KW-0804">Transcription</keyword>
<dbReference type="GO" id="GO:0007507">
    <property type="term" value="P:heart development"/>
    <property type="evidence" value="ECO:0007669"/>
    <property type="project" value="TreeGrafter"/>
</dbReference>
<dbReference type="SMART" id="SM00355">
    <property type="entry name" value="ZnF_C2H2"/>
    <property type="match status" value="8"/>
</dbReference>
<dbReference type="GO" id="GO:0009653">
    <property type="term" value="P:anatomical structure morphogenesis"/>
    <property type="evidence" value="ECO:0007669"/>
    <property type="project" value="UniProtKB-ARBA"/>
</dbReference>
<dbReference type="Proteomes" id="UP000028990">
    <property type="component" value="Unassembled WGS sequence"/>
</dbReference>
<keyword evidence="6" id="KW-0862">Zinc</keyword>
<dbReference type="InterPro" id="IPR034731">
    <property type="entry name" value="Znf_CCHC_FOG"/>
</dbReference>
<gene>
    <name evidence="16" type="ORF">H920_18569</name>
</gene>
<dbReference type="GO" id="GO:0061629">
    <property type="term" value="F:RNA polymerase II-specific DNA-binding transcription factor binding"/>
    <property type="evidence" value="ECO:0007669"/>
    <property type="project" value="InterPro"/>
</dbReference>
<feature type="region of interest" description="Disordered" evidence="13">
    <location>
        <begin position="675"/>
        <end position="777"/>
    </location>
</feature>
<dbReference type="GO" id="GO:0008270">
    <property type="term" value="F:zinc ion binding"/>
    <property type="evidence" value="ECO:0007669"/>
    <property type="project" value="UniProtKB-KW"/>
</dbReference>
<reference evidence="16 17" key="1">
    <citation type="submission" date="2013-11" db="EMBL/GenBank/DDBJ databases">
        <title>The Damaraland mole rat (Fukomys damarensis) genome and evolution of African mole rats.</title>
        <authorList>
            <person name="Gladyshev V.N."/>
            <person name="Fang X."/>
        </authorList>
    </citation>
    <scope>NUCLEOTIDE SEQUENCE [LARGE SCALE GENOMIC DNA]</scope>
    <source>
        <tissue evidence="16">Liver</tissue>
    </source>
</reference>
<dbReference type="InterPro" id="IPR036236">
    <property type="entry name" value="Znf_C2H2_sf"/>
</dbReference>
<feature type="compositionally biased region" description="Polar residues" evidence="13">
    <location>
        <begin position="382"/>
        <end position="393"/>
    </location>
</feature>
<dbReference type="eggNOG" id="KOG1721">
    <property type="taxonomic scope" value="Eukaryota"/>
</dbReference>
<evidence type="ECO:0000259" key="15">
    <source>
        <dbReference type="PROSITE" id="PS51810"/>
    </source>
</evidence>
<evidence type="ECO:0000256" key="9">
    <source>
        <dbReference type="ARBA" id="ARBA00023159"/>
    </source>
</evidence>
<evidence type="ECO:0000256" key="10">
    <source>
        <dbReference type="ARBA" id="ARBA00023163"/>
    </source>
</evidence>
<sequence>MVPENQKSELHEKEMRATCCDCPLKYGENLDSSRQPELHLHFGELKRTSFTSQIETSRWYDSGRAHPGFWIFYSVPLLSKKTKAQVPMVLTAGPKWLLDVTWQGVEDNKNNCIVYSKGSVWVLVTGSARDRLGHVGPCSSSTLKPTSVDQAVCSDCFRVPRLPVHVLRESVSGGQVCAGSRETTSEVKAKTGVPLRKQERPRLFVSLRTALETVLPRVGLPHRAAVPSRCLTQAPNLDQAGPSEESVSLMLTIDSVPSTVGHVESGPESGRLGRRAGRPGHLRPPRGVRGSDSLETYAHLQWGTLEVSPVTPCPCLWRPPGDTAAHLAVQTQPEQQHSFSVLGNALVSGHRDGRWWENRGSRSDTSPARAEAAEEDMKCEQSKTVGSRLSSEDNISEVPECTELEAEVQKESPHLGTSEECGGGRSGSHRGAGPLVMEVYPSSRACMGGITGDPLQLRPPGAVGKGQPWGQLWCTTTKAISEGEELVAFVVDFDSRLQAASQMGLAEGMYPARLLDTIQLLPQQAAMASILPTAIVNKDIFPCKSCGIWYRSERNLQAHLMYYCSGRQREAIPVSEESEDVAQQGSSLCPFPQCTKSFSSTRALEIHLSSHSGVKMEEFLPPGASLKCTVCSHTADSVISFHQHLFSHLTQAAFRCSHCHFGFQTQRELLAHQELHGPGGKLPRDSDLEQSPRGPEDGVQPATDALARGELPPSQKAMQTKDASSDTELDKCEKKTQLFLATQRPEIQPATNKQNFSYTKIKSEPSSPRLASSPVQSHMGPSFPVGPFLSQFAFPQDITMVPQASEILAKMSELVHRRLRHGSSSYPPVIYSPLMPKGATCFECNITFNNLDNYLVHKKHYCSSRWQQMAKSPEFPGVAEKMPEAVSPNTAQTSIGLLTPAAHAVDPENPLLQSPCINSSTVLDLIGPNGKGHDKDFSTQAKKLSTSNSGDDKVNGKAVDVKNASVPLVDGESDPNKTTCEACNITFSRHETYMVHKQYYCATRHDPPLKRSASSKVPAVQRAMRTRKRRKMYEMCLPEQEQRPALVQQRFLDVASLGSPCGSSQEPAADGLGECYLPRCDVFPGIVSKHSEASLSIGKCGPASKCDASHSSAPCLELDAPIDLSKKCLTQSERTSASPKRLLDYHECTVCKISFNKVENYLAHKQNFCPVTAHQRSELFPNPESERNSPDAGYERSIVKCEKNGNPKQASPNGNLFSSHLATLQGLRVFSEAAQLIAAKEENKHLLLPQCLYPGAIKKAKAAGQLSPYYGIGPSDGLSGPPGVHSADAEPSTTAESQSPKGQASSNGCAVPKSRGMVIVNGGLRLEERPATTPRQEDIPQNPAQDEGHKSPSWISGNPLAANENVSPGAPAAEEQLSGTAKGVNGSAPAPGSGKYCRLCDIQFSNLSNFITHKKFYCSSHAAEHVK</sequence>
<protein>
    <submittedName>
        <fullName evidence="16">Zinc finger protein ZFPM2</fullName>
    </submittedName>
</protein>
<evidence type="ECO:0000256" key="8">
    <source>
        <dbReference type="ARBA" id="ARBA00023125"/>
    </source>
</evidence>
<feature type="domain" description="CCHC FOG-type" evidence="15">
    <location>
        <begin position="1140"/>
        <end position="1173"/>
    </location>
</feature>
<dbReference type="PROSITE" id="PS50157">
    <property type="entry name" value="ZINC_FINGER_C2H2_2"/>
    <property type="match status" value="2"/>
</dbReference>
<keyword evidence="8" id="KW-0238">DNA-binding</keyword>
<feature type="region of interest" description="Disordered" evidence="13">
    <location>
        <begin position="407"/>
        <end position="433"/>
    </location>
</feature>
<dbReference type="InterPro" id="IPR059121">
    <property type="entry name" value="CCHC_ZFPM2-like"/>
</dbReference>
<accession>A0A091CQS5</accession>
<dbReference type="PROSITE" id="PS00028">
    <property type="entry name" value="ZINC_FINGER_C2H2_1"/>
    <property type="match status" value="2"/>
</dbReference>
<organism evidence="16 17">
    <name type="scientific">Fukomys damarensis</name>
    <name type="common">Damaraland mole rat</name>
    <name type="synonym">Cryptomys damarensis</name>
    <dbReference type="NCBI Taxonomy" id="885580"/>
    <lineage>
        <taxon>Eukaryota</taxon>
        <taxon>Metazoa</taxon>
        <taxon>Chordata</taxon>
        <taxon>Craniata</taxon>
        <taxon>Vertebrata</taxon>
        <taxon>Euteleostomi</taxon>
        <taxon>Mammalia</taxon>
        <taxon>Eutheria</taxon>
        <taxon>Euarchontoglires</taxon>
        <taxon>Glires</taxon>
        <taxon>Rodentia</taxon>
        <taxon>Hystricomorpha</taxon>
        <taxon>Bathyergidae</taxon>
        <taxon>Fukomys</taxon>
    </lineage>
</organism>
<dbReference type="EMBL" id="KN124863">
    <property type="protein sequence ID" value="KFO20063.1"/>
    <property type="molecule type" value="Genomic_DNA"/>
</dbReference>
<evidence type="ECO:0000256" key="11">
    <source>
        <dbReference type="ARBA" id="ARBA00023242"/>
    </source>
</evidence>